<dbReference type="InterPro" id="IPR019734">
    <property type="entry name" value="TPR_rpt"/>
</dbReference>
<reference evidence="3" key="2">
    <citation type="submission" date="2023-01" db="EMBL/GenBank/DDBJ databases">
        <authorList>
            <person name="Sun Q."/>
            <person name="Evtushenko L."/>
        </authorList>
    </citation>
    <scope>NUCLEOTIDE SEQUENCE</scope>
    <source>
        <strain evidence="3">VKM Ac-1321</strain>
    </source>
</reference>
<dbReference type="PANTHER" id="PTHR46082">
    <property type="entry name" value="ATP/GTP-BINDING PROTEIN-RELATED"/>
    <property type="match status" value="1"/>
</dbReference>
<feature type="region of interest" description="Disordered" evidence="1">
    <location>
        <begin position="88"/>
        <end position="111"/>
    </location>
</feature>
<dbReference type="Gene3D" id="3.40.50.300">
    <property type="entry name" value="P-loop containing nucleotide triphosphate hydrolases"/>
    <property type="match status" value="1"/>
</dbReference>
<comment type="caution">
    <text evidence="3">The sequence shown here is derived from an EMBL/GenBank/DDBJ whole genome shotgun (WGS) entry which is preliminary data.</text>
</comment>
<dbReference type="PANTHER" id="PTHR46082:SF6">
    <property type="entry name" value="AAA+ ATPASE DOMAIN-CONTAINING PROTEIN-RELATED"/>
    <property type="match status" value="1"/>
</dbReference>
<dbReference type="SUPFAM" id="SSF52540">
    <property type="entry name" value="P-loop containing nucleoside triphosphate hydrolases"/>
    <property type="match status" value="1"/>
</dbReference>
<dbReference type="InterPro" id="IPR027417">
    <property type="entry name" value="P-loop_NTPase"/>
</dbReference>
<proteinExistence type="predicted"/>
<reference evidence="3" key="1">
    <citation type="journal article" date="2014" name="Int. J. Syst. Evol. Microbiol.">
        <title>Complete genome sequence of Corynebacterium casei LMG S-19264T (=DSM 44701T), isolated from a smear-ripened cheese.</title>
        <authorList>
            <consortium name="US DOE Joint Genome Institute (JGI-PGF)"/>
            <person name="Walter F."/>
            <person name="Albersmeier A."/>
            <person name="Kalinowski J."/>
            <person name="Ruckert C."/>
        </authorList>
    </citation>
    <scope>NUCLEOTIDE SEQUENCE</scope>
    <source>
        <strain evidence="3">VKM Ac-1321</strain>
    </source>
</reference>
<dbReference type="SUPFAM" id="SSF48452">
    <property type="entry name" value="TPR-like"/>
    <property type="match status" value="2"/>
</dbReference>
<dbReference type="AlphaFoldDB" id="A0A9W6KRI9"/>
<dbReference type="Pfam" id="PF13374">
    <property type="entry name" value="TPR_10"/>
    <property type="match status" value="2"/>
</dbReference>
<organism evidence="3 4">
    <name type="scientific">Dactylosporangium matsuzakiense</name>
    <dbReference type="NCBI Taxonomy" id="53360"/>
    <lineage>
        <taxon>Bacteria</taxon>
        <taxon>Bacillati</taxon>
        <taxon>Actinomycetota</taxon>
        <taxon>Actinomycetes</taxon>
        <taxon>Micromonosporales</taxon>
        <taxon>Micromonosporaceae</taxon>
        <taxon>Dactylosporangium</taxon>
    </lineage>
</organism>
<dbReference type="InterPro" id="IPR011990">
    <property type="entry name" value="TPR-like_helical_dom_sf"/>
</dbReference>
<evidence type="ECO:0000256" key="1">
    <source>
        <dbReference type="SAM" id="MobiDB-lite"/>
    </source>
</evidence>
<dbReference type="Gene3D" id="1.25.40.10">
    <property type="entry name" value="Tetratricopeptide repeat domain"/>
    <property type="match status" value="2"/>
</dbReference>
<dbReference type="EMBL" id="BSFP01000053">
    <property type="protein sequence ID" value="GLL05090.1"/>
    <property type="molecule type" value="Genomic_DNA"/>
</dbReference>
<dbReference type="Proteomes" id="UP001143480">
    <property type="component" value="Unassembled WGS sequence"/>
</dbReference>
<name>A0A9W6KRI9_9ACTN</name>
<protein>
    <recommendedName>
        <fullName evidence="2">Orc1-like AAA ATPase domain-containing protein</fullName>
    </recommendedName>
</protein>
<dbReference type="InterPro" id="IPR041664">
    <property type="entry name" value="AAA_16"/>
</dbReference>
<evidence type="ECO:0000259" key="2">
    <source>
        <dbReference type="Pfam" id="PF13191"/>
    </source>
</evidence>
<accession>A0A9W6KRI9</accession>
<dbReference type="Pfam" id="PF13191">
    <property type="entry name" value="AAA_16"/>
    <property type="match status" value="1"/>
</dbReference>
<evidence type="ECO:0000313" key="3">
    <source>
        <dbReference type="EMBL" id="GLL05090.1"/>
    </source>
</evidence>
<dbReference type="SMART" id="SM00028">
    <property type="entry name" value="TPR"/>
    <property type="match status" value="5"/>
</dbReference>
<dbReference type="GO" id="GO:0043531">
    <property type="term" value="F:ADP binding"/>
    <property type="evidence" value="ECO:0007669"/>
    <property type="project" value="InterPro"/>
</dbReference>
<evidence type="ECO:0000313" key="4">
    <source>
        <dbReference type="Proteomes" id="UP001143480"/>
    </source>
</evidence>
<feature type="domain" description="Orc1-like AAA ATPase" evidence="2">
    <location>
        <begin position="122"/>
        <end position="236"/>
    </location>
</feature>
<dbReference type="InterPro" id="IPR053137">
    <property type="entry name" value="NLR-like"/>
</dbReference>
<sequence length="767" mass="83573">MPRPERALFPELSPLHAFAADLRALKVRARNPTYQAMARHTGRSRTALSEAAGGDVIPTWDTVIAYVSFCGEDPNRYRQVWEQLREHREHDSLHGSGTRDPSTVPDAPADLSNLPRRPTGLFLGRDDALQQLAELLQGTDRGLVIGPVVHGLGGVGKTELALQFTDEHRNRYNPVWWINADSVENITAGLAALTRTLEPKWPASSSAGDTAAWAQRWLATHDGWLLVLDNVVDLAAIQPVLATGSNGRVIVTSRRYLDWQTLSLTPLALPVLTADAGVDLLLRRTGRSTERAEAEALVDDVGGLPLALSHAAAYLVERQHVSIAQYRLWLAEQPTRILSARALAYPSDDVVARTWQVSIDAVVADDPLAARMLGIMSYLGADRIPVDLFTPIADALAVEDALTVAASYSLISRSPATISIHRLVQTVIRLAHTDESVLREAVNLLHAALPTGDPETTVAQWPRWAELAPHIDALAARIRNERPEPLTADTTNRAAHALMRGGFYHRGQGRYDASLALFRQSLQLREDALGPDHPDTVTSRYAVAGGCWSTGRSAEAIAAARAALRAREMRFGPSHPDTLEIASNIAVGLRELGHHDEAITLTEQTLRYREKILGAEHPETLRSRNNLAGCYRAVGRVQEALILYQETLEARTRTLGVDHPDTLQSQNNLAGGHEAAGQIAEAIALYEATLTARQDLLGPDHPDTSHSRFNLANAYLTVGRRDAAVQLLQLTLASQCWLLGADHPDSRKTAAALQQARDAPSQRGGPA</sequence>
<feature type="region of interest" description="Disordered" evidence="1">
    <location>
        <begin position="747"/>
        <end position="767"/>
    </location>
</feature>
<dbReference type="Pfam" id="PF13424">
    <property type="entry name" value="TPR_12"/>
    <property type="match status" value="2"/>
</dbReference>
<gene>
    <name evidence="3" type="ORF">GCM10017581_068370</name>
</gene>
<keyword evidence="4" id="KW-1185">Reference proteome</keyword>